<proteinExistence type="predicted"/>
<dbReference type="InterPro" id="IPR010662">
    <property type="entry name" value="RBBP9/YdeN"/>
</dbReference>
<dbReference type="Gene3D" id="3.40.50.1820">
    <property type="entry name" value="alpha/beta hydrolase"/>
    <property type="match status" value="1"/>
</dbReference>
<protein>
    <recommendedName>
        <fullName evidence="3">Esterase</fullName>
    </recommendedName>
</protein>
<evidence type="ECO:0000313" key="1">
    <source>
        <dbReference type="EMBL" id="NKY51582.1"/>
    </source>
</evidence>
<sequence>MRFTADPTVAASTTDPLASPSWTAELAQTWGSHLISLGDVGHLNLASGFGPWARAHELLDATIALAQLPADTSTHSPWLPEHLRAGHSK</sequence>
<dbReference type="GO" id="GO:0016787">
    <property type="term" value="F:hydrolase activity"/>
    <property type="evidence" value="ECO:0007669"/>
    <property type="project" value="InterPro"/>
</dbReference>
<accession>A0A846Y0G9</accession>
<gene>
    <name evidence="1" type="ORF">HGA08_15260</name>
</gene>
<dbReference type="Proteomes" id="UP000565711">
    <property type="component" value="Unassembled WGS sequence"/>
</dbReference>
<dbReference type="Pfam" id="PF06821">
    <property type="entry name" value="Ser_hydrolase"/>
    <property type="match status" value="1"/>
</dbReference>
<dbReference type="AlphaFoldDB" id="A0A846Y0G9"/>
<dbReference type="SUPFAM" id="SSF53474">
    <property type="entry name" value="alpha/beta-Hydrolases"/>
    <property type="match status" value="1"/>
</dbReference>
<keyword evidence="2" id="KW-1185">Reference proteome</keyword>
<dbReference type="EMBL" id="JAAXOP010000007">
    <property type="protein sequence ID" value="NKY51582.1"/>
    <property type="molecule type" value="Genomic_DNA"/>
</dbReference>
<evidence type="ECO:0008006" key="3">
    <source>
        <dbReference type="Google" id="ProtNLM"/>
    </source>
</evidence>
<comment type="caution">
    <text evidence="1">The sequence shown here is derived from an EMBL/GenBank/DDBJ whole genome shotgun (WGS) entry which is preliminary data.</text>
</comment>
<reference evidence="1 2" key="1">
    <citation type="submission" date="2020-04" db="EMBL/GenBank/DDBJ databases">
        <title>MicrobeNet Type strains.</title>
        <authorList>
            <person name="Nicholson A.C."/>
        </authorList>
    </citation>
    <scope>NUCLEOTIDE SEQUENCE [LARGE SCALE GENOMIC DNA]</scope>
    <source>
        <strain evidence="1 2">JCM 12354</strain>
    </source>
</reference>
<evidence type="ECO:0000313" key="2">
    <source>
        <dbReference type="Proteomes" id="UP000565711"/>
    </source>
</evidence>
<organism evidence="1 2">
    <name type="scientific">Nocardia vermiculata</name>
    <dbReference type="NCBI Taxonomy" id="257274"/>
    <lineage>
        <taxon>Bacteria</taxon>
        <taxon>Bacillati</taxon>
        <taxon>Actinomycetota</taxon>
        <taxon>Actinomycetes</taxon>
        <taxon>Mycobacteriales</taxon>
        <taxon>Nocardiaceae</taxon>
        <taxon>Nocardia</taxon>
    </lineage>
</organism>
<name>A0A846Y0G9_9NOCA</name>
<dbReference type="InterPro" id="IPR029058">
    <property type="entry name" value="AB_hydrolase_fold"/>
</dbReference>